<dbReference type="InterPro" id="IPR037431">
    <property type="entry name" value="REX4_DEDDh_dom"/>
</dbReference>
<keyword evidence="14" id="KW-1185">Reference proteome</keyword>
<dbReference type="FunFam" id="3.30.420.10:FF:000007">
    <property type="entry name" value="Interferon-stimulated exonuclease gene 20"/>
    <property type="match status" value="1"/>
</dbReference>
<reference evidence="12 14" key="1">
    <citation type="journal article" date="2012" name="Nature">
        <title>Algal genomes reveal evolutionary mosaicism and the fate of nucleomorphs.</title>
        <authorList>
            <consortium name="DOE Joint Genome Institute"/>
            <person name="Curtis B.A."/>
            <person name="Tanifuji G."/>
            <person name="Burki F."/>
            <person name="Gruber A."/>
            <person name="Irimia M."/>
            <person name="Maruyama S."/>
            <person name="Arias M.C."/>
            <person name="Ball S.G."/>
            <person name="Gile G.H."/>
            <person name="Hirakawa Y."/>
            <person name="Hopkins J.F."/>
            <person name="Kuo A."/>
            <person name="Rensing S.A."/>
            <person name="Schmutz J."/>
            <person name="Symeonidi A."/>
            <person name="Elias M."/>
            <person name="Eveleigh R.J."/>
            <person name="Herman E.K."/>
            <person name="Klute M.J."/>
            <person name="Nakayama T."/>
            <person name="Obornik M."/>
            <person name="Reyes-Prieto A."/>
            <person name="Armbrust E.V."/>
            <person name="Aves S.J."/>
            <person name="Beiko R.G."/>
            <person name="Coutinho P."/>
            <person name="Dacks J.B."/>
            <person name="Durnford D.G."/>
            <person name="Fast N.M."/>
            <person name="Green B.R."/>
            <person name="Grisdale C.J."/>
            <person name="Hempel F."/>
            <person name="Henrissat B."/>
            <person name="Hoppner M.P."/>
            <person name="Ishida K."/>
            <person name="Kim E."/>
            <person name="Koreny L."/>
            <person name="Kroth P.G."/>
            <person name="Liu Y."/>
            <person name="Malik S.B."/>
            <person name="Maier U.G."/>
            <person name="McRose D."/>
            <person name="Mock T."/>
            <person name="Neilson J.A."/>
            <person name="Onodera N.T."/>
            <person name="Poole A.M."/>
            <person name="Pritham E.J."/>
            <person name="Richards T.A."/>
            <person name="Rocap G."/>
            <person name="Roy S.W."/>
            <person name="Sarai C."/>
            <person name="Schaack S."/>
            <person name="Shirato S."/>
            <person name="Slamovits C.H."/>
            <person name="Spencer D.F."/>
            <person name="Suzuki S."/>
            <person name="Worden A.Z."/>
            <person name="Zauner S."/>
            <person name="Barry K."/>
            <person name="Bell C."/>
            <person name="Bharti A.K."/>
            <person name="Crow J.A."/>
            <person name="Grimwood J."/>
            <person name="Kramer R."/>
            <person name="Lindquist E."/>
            <person name="Lucas S."/>
            <person name="Salamov A."/>
            <person name="McFadden G.I."/>
            <person name="Lane C.E."/>
            <person name="Keeling P.J."/>
            <person name="Gray M.W."/>
            <person name="Grigoriev I.V."/>
            <person name="Archibald J.M."/>
        </authorList>
    </citation>
    <scope>NUCLEOTIDE SEQUENCE</scope>
    <source>
        <strain evidence="12 14">CCMP2712</strain>
    </source>
</reference>
<dbReference type="GO" id="GO:0006364">
    <property type="term" value="P:rRNA processing"/>
    <property type="evidence" value="ECO:0007669"/>
    <property type="project" value="UniProtKB-KW"/>
</dbReference>
<evidence type="ECO:0000256" key="6">
    <source>
        <dbReference type="ARBA" id="ARBA00022801"/>
    </source>
</evidence>
<dbReference type="PANTHER" id="PTHR12801:SF45">
    <property type="entry name" value="RNA EXONUCLEASE 4"/>
    <property type="match status" value="1"/>
</dbReference>
<dbReference type="AlphaFoldDB" id="L1K396"/>
<evidence type="ECO:0000256" key="3">
    <source>
        <dbReference type="ARBA" id="ARBA00016937"/>
    </source>
</evidence>
<dbReference type="PaxDb" id="55529-EKX55067"/>
<dbReference type="Gene3D" id="3.30.420.10">
    <property type="entry name" value="Ribonuclease H-like superfamily/Ribonuclease H"/>
    <property type="match status" value="1"/>
</dbReference>
<dbReference type="SUPFAM" id="SSF53098">
    <property type="entry name" value="Ribonuclease H-like"/>
    <property type="match status" value="1"/>
</dbReference>
<evidence type="ECO:0000313" key="14">
    <source>
        <dbReference type="Proteomes" id="UP000011087"/>
    </source>
</evidence>
<gene>
    <name evidence="12" type="ORF">GUITHDRAFT_83930</name>
</gene>
<protein>
    <recommendedName>
        <fullName evidence="3">RNA exonuclease 4</fullName>
    </recommendedName>
</protein>
<sequence length="292" mass="33323">MVGRRKEEQLLRRSRRTHGLLWFLQKCARPRRKQQRRARSVVLQERDAPAVSRCIHQAESGSWQDDTESTTSFLSEAPTEPSSHETHSLNHKFGEEPSESCVLGNVRVKSREAAKPRTFGHCVAIDCEMVGVGRSNKSALARVAIVDENGSCLLDEYVKPTEKVTNYRTRWSGIRPRDLVKAPSFQDVRQRVVNLIRGKILVGHAIHNDLNVLHVCHPPGLIRDTSFYVGLRKELAQACSQYDASRPPSLKQLSRDILKAEIQVGEHCPVEDARYTMKLYQRHRQTWEDSLV</sequence>
<name>L1K396_GUITC</name>
<dbReference type="GO" id="GO:0005634">
    <property type="term" value="C:nucleus"/>
    <property type="evidence" value="ECO:0007669"/>
    <property type="project" value="UniProtKB-SubCell"/>
</dbReference>
<keyword evidence="4" id="KW-0698">rRNA processing</keyword>
<comment type="function">
    <text evidence="9">Exoribonuclease involved in ribosome biosynthesis. Involved in the processing of ITS1, the internal transcribed spacer localized between the 18S and 5.8S rRNAs.</text>
</comment>
<dbReference type="EnsemblProtists" id="EKX55067">
    <property type="protein sequence ID" value="EKX55067"/>
    <property type="gene ID" value="GUITHDRAFT_83930"/>
</dbReference>
<dbReference type="HOGENOM" id="CLU_022453_2_0_1"/>
<dbReference type="OrthoDB" id="8191639at2759"/>
<dbReference type="EMBL" id="JH992966">
    <property type="protein sequence ID" value="EKX55067.1"/>
    <property type="molecule type" value="Genomic_DNA"/>
</dbReference>
<evidence type="ECO:0000256" key="1">
    <source>
        <dbReference type="ARBA" id="ARBA00004123"/>
    </source>
</evidence>
<evidence type="ECO:0000256" key="5">
    <source>
        <dbReference type="ARBA" id="ARBA00022722"/>
    </source>
</evidence>
<dbReference type="InterPro" id="IPR047021">
    <property type="entry name" value="REXO1/3/4-like"/>
</dbReference>
<dbReference type="RefSeq" id="XP_005842047.1">
    <property type="nucleotide sequence ID" value="XM_005841990.1"/>
</dbReference>
<dbReference type="PANTHER" id="PTHR12801">
    <property type="entry name" value="RNA EXONUCLEASE REXO1 / RECO3 FAMILY MEMBER-RELATED"/>
    <property type="match status" value="1"/>
</dbReference>
<evidence type="ECO:0000256" key="7">
    <source>
        <dbReference type="ARBA" id="ARBA00022839"/>
    </source>
</evidence>
<dbReference type="GO" id="GO:0008408">
    <property type="term" value="F:3'-5' exonuclease activity"/>
    <property type="evidence" value="ECO:0007669"/>
    <property type="project" value="InterPro"/>
</dbReference>
<evidence type="ECO:0000256" key="9">
    <source>
        <dbReference type="ARBA" id="ARBA00025599"/>
    </source>
</evidence>
<reference evidence="14" key="2">
    <citation type="submission" date="2012-11" db="EMBL/GenBank/DDBJ databases">
        <authorList>
            <person name="Kuo A."/>
            <person name="Curtis B.A."/>
            <person name="Tanifuji G."/>
            <person name="Burki F."/>
            <person name="Gruber A."/>
            <person name="Irimia M."/>
            <person name="Maruyama S."/>
            <person name="Arias M.C."/>
            <person name="Ball S.G."/>
            <person name="Gile G.H."/>
            <person name="Hirakawa Y."/>
            <person name="Hopkins J.F."/>
            <person name="Rensing S.A."/>
            <person name="Schmutz J."/>
            <person name="Symeonidi A."/>
            <person name="Elias M."/>
            <person name="Eveleigh R.J."/>
            <person name="Herman E.K."/>
            <person name="Klute M.J."/>
            <person name="Nakayama T."/>
            <person name="Obornik M."/>
            <person name="Reyes-Prieto A."/>
            <person name="Armbrust E.V."/>
            <person name="Aves S.J."/>
            <person name="Beiko R.G."/>
            <person name="Coutinho P."/>
            <person name="Dacks J.B."/>
            <person name="Durnford D.G."/>
            <person name="Fast N.M."/>
            <person name="Green B.R."/>
            <person name="Grisdale C."/>
            <person name="Hempe F."/>
            <person name="Henrissat B."/>
            <person name="Hoppner M.P."/>
            <person name="Ishida K.-I."/>
            <person name="Kim E."/>
            <person name="Koreny L."/>
            <person name="Kroth P.G."/>
            <person name="Liu Y."/>
            <person name="Malik S.-B."/>
            <person name="Maier U.G."/>
            <person name="McRose D."/>
            <person name="Mock T."/>
            <person name="Neilson J.A."/>
            <person name="Onodera N.T."/>
            <person name="Poole A.M."/>
            <person name="Pritham E.J."/>
            <person name="Richards T.A."/>
            <person name="Rocap G."/>
            <person name="Roy S.W."/>
            <person name="Sarai C."/>
            <person name="Schaack S."/>
            <person name="Shirato S."/>
            <person name="Slamovits C.H."/>
            <person name="Spencer D.F."/>
            <person name="Suzuki S."/>
            <person name="Worden A.Z."/>
            <person name="Zauner S."/>
            <person name="Barry K."/>
            <person name="Bell C."/>
            <person name="Bharti A.K."/>
            <person name="Crow J.A."/>
            <person name="Grimwood J."/>
            <person name="Kramer R."/>
            <person name="Lindquist E."/>
            <person name="Lucas S."/>
            <person name="Salamov A."/>
            <person name="McFadden G.I."/>
            <person name="Lane C.E."/>
            <person name="Keeling P.J."/>
            <person name="Gray M.W."/>
            <person name="Grigoriev I.V."/>
            <person name="Archibald J.M."/>
        </authorList>
    </citation>
    <scope>NUCLEOTIDE SEQUENCE</scope>
    <source>
        <strain evidence="14">CCMP2712</strain>
    </source>
</reference>
<dbReference type="eggNOG" id="KOG2249">
    <property type="taxonomic scope" value="Eukaryota"/>
</dbReference>
<keyword evidence="5" id="KW-0540">Nuclease</keyword>
<dbReference type="GO" id="GO:0003676">
    <property type="term" value="F:nucleic acid binding"/>
    <property type="evidence" value="ECO:0007669"/>
    <property type="project" value="InterPro"/>
</dbReference>
<dbReference type="InterPro" id="IPR013520">
    <property type="entry name" value="Ribonucl_H"/>
</dbReference>
<comment type="similarity">
    <text evidence="2">Belongs to the REXO4 family.</text>
</comment>
<feature type="compositionally biased region" description="Polar residues" evidence="10">
    <location>
        <begin position="59"/>
        <end position="74"/>
    </location>
</feature>
<dbReference type="InterPro" id="IPR036397">
    <property type="entry name" value="RNaseH_sf"/>
</dbReference>
<evidence type="ECO:0000313" key="13">
    <source>
        <dbReference type="EnsemblProtists" id="EKX55067"/>
    </source>
</evidence>
<reference evidence="13" key="3">
    <citation type="submission" date="2015-06" db="UniProtKB">
        <authorList>
            <consortium name="EnsemblProtists"/>
        </authorList>
    </citation>
    <scope>IDENTIFICATION</scope>
</reference>
<dbReference type="STRING" id="905079.L1K396"/>
<dbReference type="KEGG" id="gtt:GUITHDRAFT_83930"/>
<comment type="subcellular location">
    <subcellularLocation>
        <location evidence="1">Nucleus</location>
    </subcellularLocation>
</comment>
<evidence type="ECO:0000256" key="10">
    <source>
        <dbReference type="SAM" id="MobiDB-lite"/>
    </source>
</evidence>
<evidence type="ECO:0000256" key="8">
    <source>
        <dbReference type="ARBA" id="ARBA00023242"/>
    </source>
</evidence>
<dbReference type="CDD" id="cd06144">
    <property type="entry name" value="REX4_like"/>
    <property type="match status" value="1"/>
</dbReference>
<feature type="domain" description="Exonuclease" evidence="11">
    <location>
        <begin position="121"/>
        <end position="289"/>
    </location>
</feature>
<dbReference type="GeneID" id="17311565"/>
<proteinExistence type="inferred from homology"/>
<dbReference type="Proteomes" id="UP000011087">
    <property type="component" value="Unassembled WGS sequence"/>
</dbReference>
<evidence type="ECO:0000259" key="11">
    <source>
        <dbReference type="SMART" id="SM00479"/>
    </source>
</evidence>
<dbReference type="Pfam" id="PF00929">
    <property type="entry name" value="RNase_T"/>
    <property type="match status" value="1"/>
</dbReference>
<evidence type="ECO:0000256" key="4">
    <source>
        <dbReference type="ARBA" id="ARBA00022552"/>
    </source>
</evidence>
<evidence type="ECO:0000256" key="2">
    <source>
        <dbReference type="ARBA" id="ARBA00010489"/>
    </source>
</evidence>
<feature type="compositionally biased region" description="Basic and acidic residues" evidence="10">
    <location>
        <begin position="82"/>
        <end position="94"/>
    </location>
</feature>
<keyword evidence="7" id="KW-0269">Exonuclease</keyword>
<feature type="region of interest" description="Disordered" evidence="10">
    <location>
        <begin position="55"/>
        <end position="94"/>
    </location>
</feature>
<accession>L1K396</accession>
<dbReference type="InterPro" id="IPR012337">
    <property type="entry name" value="RNaseH-like_sf"/>
</dbReference>
<keyword evidence="8" id="KW-0539">Nucleus</keyword>
<organism evidence="12">
    <name type="scientific">Guillardia theta (strain CCMP2712)</name>
    <name type="common">Cryptophyte</name>
    <dbReference type="NCBI Taxonomy" id="905079"/>
    <lineage>
        <taxon>Eukaryota</taxon>
        <taxon>Cryptophyceae</taxon>
        <taxon>Pyrenomonadales</taxon>
        <taxon>Geminigeraceae</taxon>
        <taxon>Guillardia</taxon>
    </lineage>
</organism>
<evidence type="ECO:0000313" key="12">
    <source>
        <dbReference type="EMBL" id="EKX55067.1"/>
    </source>
</evidence>
<dbReference type="SMART" id="SM00479">
    <property type="entry name" value="EXOIII"/>
    <property type="match status" value="1"/>
</dbReference>
<keyword evidence="6" id="KW-0378">Hydrolase</keyword>